<feature type="domain" description="SPRY" evidence="5">
    <location>
        <begin position="72"/>
        <end position="131"/>
    </location>
</feature>
<dbReference type="PANTHER" id="PTHR13363">
    <property type="entry name" value="RING FINGER AND SRY DOMAIN-CONTAINING"/>
    <property type="match status" value="1"/>
</dbReference>
<dbReference type="PhylomeDB" id="A7STL5"/>
<sequence length="156" mass="17553">MSWICLCLYWNICFLVLDPEQRAITDGRIGPEVVKIDRSSLCGSMNIKDATELESQSNFSSARANICVCKGKWMYEILLGSKGIMQLGWATLGCKFTNEEGVGDTADSFAYDGHRVRKWNVSTAKYGEKSNVGHHLLVAWCIVTYNDMVQIEHHLL</sequence>
<dbReference type="Gene3D" id="2.60.120.920">
    <property type="match status" value="1"/>
</dbReference>
<proteinExistence type="predicted"/>
<feature type="chain" id="PRO_5002712298" description="SPRY domain-containing protein" evidence="4">
    <location>
        <begin position="24"/>
        <end position="156"/>
    </location>
</feature>
<keyword evidence="1" id="KW-0479">Metal-binding</keyword>
<keyword evidence="2" id="KW-0863">Zinc-finger</keyword>
<evidence type="ECO:0000313" key="7">
    <source>
        <dbReference type="Proteomes" id="UP000001593"/>
    </source>
</evidence>
<keyword evidence="4" id="KW-0732">Signal</keyword>
<dbReference type="eggNOG" id="KOG2242">
    <property type="taxonomic scope" value="Eukaryota"/>
</dbReference>
<dbReference type="HOGENOM" id="CLU_1688818_0_0_1"/>
<keyword evidence="7" id="KW-1185">Reference proteome</keyword>
<feature type="signal peptide" evidence="4">
    <location>
        <begin position="1"/>
        <end position="23"/>
    </location>
</feature>
<name>A7STL5_NEMVE</name>
<dbReference type="GO" id="GO:0008270">
    <property type="term" value="F:zinc ion binding"/>
    <property type="evidence" value="ECO:0007669"/>
    <property type="project" value="UniProtKB-KW"/>
</dbReference>
<dbReference type="InterPro" id="IPR043136">
    <property type="entry name" value="B30.2/SPRY_sf"/>
</dbReference>
<evidence type="ECO:0000256" key="2">
    <source>
        <dbReference type="ARBA" id="ARBA00022771"/>
    </source>
</evidence>
<organism evidence="6 7">
    <name type="scientific">Nematostella vectensis</name>
    <name type="common">Starlet sea anemone</name>
    <dbReference type="NCBI Taxonomy" id="45351"/>
    <lineage>
        <taxon>Eukaryota</taxon>
        <taxon>Metazoa</taxon>
        <taxon>Cnidaria</taxon>
        <taxon>Anthozoa</taxon>
        <taxon>Hexacorallia</taxon>
        <taxon>Actiniaria</taxon>
        <taxon>Edwardsiidae</taxon>
        <taxon>Nematostella</taxon>
    </lineage>
</organism>
<evidence type="ECO:0000256" key="1">
    <source>
        <dbReference type="ARBA" id="ARBA00022723"/>
    </source>
</evidence>
<dbReference type="Pfam" id="PF00622">
    <property type="entry name" value="SPRY"/>
    <property type="match status" value="1"/>
</dbReference>
<keyword evidence="3" id="KW-0862">Zinc</keyword>
<reference evidence="6 7" key="1">
    <citation type="journal article" date="2007" name="Science">
        <title>Sea anemone genome reveals ancestral eumetazoan gene repertoire and genomic organization.</title>
        <authorList>
            <person name="Putnam N.H."/>
            <person name="Srivastava M."/>
            <person name="Hellsten U."/>
            <person name="Dirks B."/>
            <person name="Chapman J."/>
            <person name="Salamov A."/>
            <person name="Terry A."/>
            <person name="Shapiro H."/>
            <person name="Lindquist E."/>
            <person name="Kapitonov V.V."/>
            <person name="Jurka J."/>
            <person name="Genikhovich G."/>
            <person name="Grigoriev I.V."/>
            <person name="Lucas S.M."/>
            <person name="Steele R.E."/>
            <person name="Finnerty J.R."/>
            <person name="Technau U."/>
            <person name="Martindale M.Q."/>
            <person name="Rokhsar D.S."/>
        </authorList>
    </citation>
    <scope>NUCLEOTIDE SEQUENCE [LARGE SCALE GENOMIC DNA]</scope>
    <source>
        <strain evidence="7">CH2 X CH6</strain>
    </source>
</reference>
<dbReference type="SUPFAM" id="SSF49899">
    <property type="entry name" value="Concanavalin A-like lectins/glucanases"/>
    <property type="match status" value="1"/>
</dbReference>
<dbReference type="InterPro" id="IPR045129">
    <property type="entry name" value="RNF123/RKP/RSPRY1"/>
</dbReference>
<dbReference type="Proteomes" id="UP000001593">
    <property type="component" value="Unassembled WGS sequence"/>
</dbReference>
<dbReference type="InterPro" id="IPR003877">
    <property type="entry name" value="SPRY_dom"/>
</dbReference>
<dbReference type="PANTHER" id="PTHR13363:SF5">
    <property type="entry name" value="E3 UBIQUITIN-PROTEIN LIGASE RNF123"/>
    <property type="match status" value="1"/>
</dbReference>
<evidence type="ECO:0000256" key="4">
    <source>
        <dbReference type="SAM" id="SignalP"/>
    </source>
</evidence>
<accession>A7STL5</accession>
<dbReference type="InterPro" id="IPR013320">
    <property type="entry name" value="ConA-like_dom_sf"/>
</dbReference>
<dbReference type="AlphaFoldDB" id="A7STL5"/>
<evidence type="ECO:0000313" key="6">
    <source>
        <dbReference type="EMBL" id="EDO32967.1"/>
    </source>
</evidence>
<gene>
    <name evidence="6" type="ORF">NEMVEDRAFT_v1g217296</name>
</gene>
<dbReference type="InParanoid" id="A7STL5"/>
<dbReference type="GO" id="GO:0004842">
    <property type="term" value="F:ubiquitin-protein transferase activity"/>
    <property type="evidence" value="ECO:0007669"/>
    <property type="project" value="InterPro"/>
</dbReference>
<dbReference type="EMBL" id="DS469797">
    <property type="protein sequence ID" value="EDO32967.1"/>
    <property type="molecule type" value="Genomic_DNA"/>
</dbReference>
<evidence type="ECO:0000256" key="3">
    <source>
        <dbReference type="ARBA" id="ARBA00022833"/>
    </source>
</evidence>
<protein>
    <recommendedName>
        <fullName evidence="5">SPRY domain-containing protein</fullName>
    </recommendedName>
</protein>
<evidence type="ECO:0000259" key="5">
    <source>
        <dbReference type="Pfam" id="PF00622"/>
    </source>
</evidence>
<dbReference type="OMA" id="RANICVC"/>